<keyword evidence="1" id="KW-1133">Transmembrane helix</keyword>
<dbReference type="Proteomes" id="UP001161422">
    <property type="component" value="Unassembled WGS sequence"/>
</dbReference>
<dbReference type="RefSeq" id="WP_095506436.1">
    <property type="nucleotide sequence ID" value="NZ_BSNC01000003.1"/>
</dbReference>
<comment type="caution">
    <text evidence="2">The sequence shown here is derived from an EMBL/GenBank/DDBJ whole genome shotgun (WGS) entry which is preliminary data.</text>
</comment>
<keyword evidence="1" id="KW-0812">Transmembrane</keyword>
<keyword evidence="3" id="KW-1185">Reference proteome</keyword>
<organism evidence="2 3">
    <name type="scientific">Paraferrimonas sedimenticola</name>
    <dbReference type="NCBI Taxonomy" id="375674"/>
    <lineage>
        <taxon>Bacteria</taxon>
        <taxon>Pseudomonadati</taxon>
        <taxon>Pseudomonadota</taxon>
        <taxon>Gammaproteobacteria</taxon>
        <taxon>Alteromonadales</taxon>
        <taxon>Ferrimonadaceae</taxon>
        <taxon>Paraferrimonas</taxon>
    </lineage>
</organism>
<feature type="transmembrane region" description="Helical" evidence="1">
    <location>
        <begin position="106"/>
        <end position="123"/>
    </location>
</feature>
<feature type="transmembrane region" description="Helical" evidence="1">
    <location>
        <begin position="65"/>
        <end position="85"/>
    </location>
</feature>
<feature type="transmembrane region" description="Helical" evidence="1">
    <location>
        <begin position="38"/>
        <end position="59"/>
    </location>
</feature>
<proteinExistence type="predicted"/>
<evidence type="ECO:0000313" key="3">
    <source>
        <dbReference type="Proteomes" id="UP001161422"/>
    </source>
</evidence>
<protein>
    <submittedName>
        <fullName evidence="2">Uncharacterized protein</fullName>
    </submittedName>
</protein>
<name>A0AA37RV82_9GAMM</name>
<sequence length="125" mass="13639">MSWVIHLFALFLIIAGLSLLVSPDYLTTTLIKYQHSRTLHWIAVLGRVALGGALVLVAPHSDYPGAFTFLGWLTLLAALILLLMGRHNFQRLIGWASGLNGVVKRSMGLIACVVGIWLASVPIHL</sequence>
<dbReference type="AlphaFoldDB" id="A0AA37RV82"/>
<dbReference type="EMBL" id="BSNC01000003">
    <property type="protein sequence ID" value="GLP95869.1"/>
    <property type="molecule type" value="Genomic_DNA"/>
</dbReference>
<gene>
    <name evidence="2" type="ORF">GCM10007895_11750</name>
</gene>
<evidence type="ECO:0000313" key="2">
    <source>
        <dbReference type="EMBL" id="GLP95869.1"/>
    </source>
</evidence>
<evidence type="ECO:0000256" key="1">
    <source>
        <dbReference type="SAM" id="Phobius"/>
    </source>
</evidence>
<reference evidence="2" key="2">
    <citation type="submission" date="2023-01" db="EMBL/GenBank/DDBJ databases">
        <title>Draft genome sequence of Paraferrimonas sedimenticola strain NBRC 101628.</title>
        <authorList>
            <person name="Sun Q."/>
            <person name="Mori K."/>
        </authorList>
    </citation>
    <scope>NUCLEOTIDE SEQUENCE</scope>
    <source>
        <strain evidence="2">NBRC 101628</strain>
    </source>
</reference>
<accession>A0AA37RV82</accession>
<feature type="transmembrane region" description="Helical" evidence="1">
    <location>
        <begin position="6"/>
        <end position="26"/>
    </location>
</feature>
<reference evidence="2" key="1">
    <citation type="journal article" date="2014" name="Int. J. Syst. Evol. Microbiol.">
        <title>Complete genome sequence of Corynebacterium casei LMG S-19264T (=DSM 44701T), isolated from a smear-ripened cheese.</title>
        <authorList>
            <consortium name="US DOE Joint Genome Institute (JGI-PGF)"/>
            <person name="Walter F."/>
            <person name="Albersmeier A."/>
            <person name="Kalinowski J."/>
            <person name="Ruckert C."/>
        </authorList>
    </citation>
    <scope>NUCLEOTIDE SEQUENCE</scope>
    <source>
        <strain evidence="2">NBRC 101628</strain>
    </source>
</reference>
<keyword evidence="1" id="KW-0472">Membrane</keyword>